<reference evidence="1 2" key="1">
    <citation type="submission" date="2018-04" db="EMBL/GenBank/DDBJ databases">
        <authorList>
            <person name="Zhang X."/>
            <person name="Yuan J."/>
            <person name="Li F."/>
            <person name="Xiang J."/>
        </authorList>
    </citation>
    <scope>NUCLEOTIDE SEQUENCE [LARGE SCALE GENOMIC DNA]</scope>
    <source>
        <tissue evidence="1">Muscle</tissue>
    </source>
</reference>
<accession>A0A423SR74</accession>
<dbReference type="AlphaFoldDB" id="A0A423SR74"/>
<keyword evidence="2" id="KW-1185">Reference proteome</keyword>
<comment type="caution">
    <text evidence="1">The sequence shown here is derived from an EMBL/GenBank/DDBJ whole genome shotgun (WGS) entry which is preliminary data.</text>
</comment>
<reference evidence="1 2" key="2">
    <citation type="submission" date="2019-01" db="EMBL/GenBank/DDBJ databases">
        <title>The decoding of complex shrimp genome reveals the adaptation for benthos swimmer, frequently molting mechanism and breeding impact on genome.</title>
        <authorList>
            <person name="Sun Y."/>
            <person name="Gao Y."/>
            <person name="Yu Y."/>
        </authorList>
    </citation>
    <scope>NUCLEOTIDE SEQUENCE [LARGE SCALE GENOMIC DNA]</scope>
    <source>
        <tissue evidence="1">Muscle</tissue>
    </source>
</reference>
<protein>
    <submittedName>
        <fullName evidence="1">Uncharacterized protein</fullName>
    </submittedName>
</protein>
<evidence type="ECO:0000313" key="1">
    <source>
        <dbReference type="EMBL" id="ROT66673.1"/>
    </source>
</evidence>
<name>A0A423SR74_PENVA</name>
<evidence type="ECO:0000313" key="2">
    <source>
        <dbReference type="Proteomes" id="UP000283509"/>
    </source>
</evidence>
<sequence length="102" mass="10871">MADALGFLASASDYGGYGAADGYGYESSIDCNSALGLIGLLGLIELLRDIIDDITSTRRRRSADDGVFGFLLSSFGSAVGGLRASCRRCRRSSCRSCKAWWT</sequence>
<proteinExistence type="predicted"/>
<dbReference type="EMBL" id="QCYY01002905">
    <property type="protein sequence ID" value="ROT66673.1"/>
    <property type="molecule type" value="Genomic_DNA"/>
</dbReference>
<organism evidence="1 2">
    <name type="scientific">Penaeus vannamei</name>
    <name type="common">Whiteleg shrimp</name>
    <name type="synonym">Litopenaeus vannamei</name>
    <dbReference type="NCBI Taxonomy" id="6689"/>
    <lineage>
        <taxon>Eukaryota</taxon>
        <taxon>Metazoa</taxon>
        <taxon>Ecdysozoa</taxon>
        <taxon>Arthropoda</taxon>
        <taxon>Crustacea</taxon>
        <taxon>Multicrustacea</taxon>
        <taxon>Malacostraca</taxon>
        <taxon>Eumalacostraca</taxon>
        <taxon>Eucarida</taxon>
        <taxon>Decapoda</taxon>
        <taxon>Dendrobranchiata</taxon>
        <taxon>Penaeoidea</taxon>
        <taxon>Penaeidae</taxon>
        <taxon>Penaeus</taxon>
    </lineage>
</organism>
<dbReference type="Proteomes" id="UP000283509">
    <property type="component" value="Unassembled WGS sequence"/>
</dbReference>
<gene>
    <name evidence="1" type="ORF">C7M84_015292</name>
</gene>